<feature type="non-terminal residue" evidence="3">
    <location>
        <position position="66"/>
    </location>
</feature>
<gene>
    <name evidence="3" type="primary">ges-1</name>
    <name evidence="3" type="ORF">AK812_SmicGene46711</name>
</gene>
<keyword evidence="1" id="KW-0732">Signal</keyword>
<dbReference type="InterPro" id="IPR029058">
    <property type="entry name" value="AB_hydrolase_fold"/>
</dbReference>
<dbReference type="SUPFAM" id="SSF53474">
    <property type="entry name" value="alpha/beta-Hydrolases"/>
    <property type="match status" value="1"/>
</dbReference>
<feature type="chain" id="PRO_5013000180" evidence="1">
    <location>
        <begin position="19"/>
        <end position="66"/>
    </location>
</feature>
<evidence type="ECO:0000259" key="2">
    <source>
        <dbReference type="Pfam" id="PF00135"/>
    </source>
</evidence>
<keyword evidence="4" id="KW-1185">Reference proteome</keyword>
<dbReference type="Proteomes" id="UP000186817">
    <property type="component" value="Unassembled WGS sequence"/>
</dbReference>
<dbReference type="InterPro" id="IPR002018">
    <property type="entry name" value="CarbesteraseB"/>
</dbReference>
<reference evidence="3 4" key="1">
    <citation type="submission" date="2016-02" db="EMBL/GenBank/DDBJ databases">
        <title>Genome analysis of coral dinoflagellate symbionts highlights evolutionary adaptations to a symbiotic lifestyle.</title>
        <authorList>
            <person name="Aranda M."/>
            <person name="Li Y."/>
            <person name="Liew Y.J."/>
            <person name="Baumgarten S."/>
            <person name="Simakov O."/>
            <person name="Wilson M."/>
            <person name="Piel J."/>
            <person name="Ashoor H."/>
            <person name="Bougouffa S."/>
            <person name="Bajic V.B."/>
            <person name="Ryu T."/>
            <person name="Ravasi T."/>
            <person name="Bayer T."/>
            <person name="Micklem G."/>
            <person name="Kim H."/>
            <person name="Bhak J."/>
            <person name="Lajeunesse T.C."/>
            <person name="Voolstra C.R."/>
        </authorList>
    </citation>
    <scope>NUCLEOTIDE SEQUENCE [LARGE SCALE GENOMIC DNA]</scope>
    <source>
        <strain evidence="3 4">CCMP2467</strain>
    </source>
</reference>
<name>A0A1Q9BT87_SYMMI</name>
<protein>
    <submittedName>
        <fullName evidence="3">Gut esterase 1</fullName>
    </submittedName>
</protein>
<evidence type="ECO:0000313" key="4">
    <source>
        <dbReference type="Proteomes" id="UP000186817"/>
    </source>
</evidence>
<feature type="signal peptide" evidence="1">
    <location>
        <begin position="1"/>
        <end position="18"/>
    </location>
</feature>
<proteinExistence type="predicted"/>
<dbReference type="AlphaFoldDB" id="A0A1Q9BT87"/>
<dbReference type="Gene3D" id="3.40.50.1820">
    <property type="entry name" value="alpha/beta hydrolase"/>
    <property type="match status" value="1"/>
</dbReference>
<organism evidence="3 4">
    <name type="scientific">Symbiodinium microadriaticum</name>
    <name type="common">Dinoflagellate</name>
    <name type="synonym">Zooxanthella microadriatica</name>
    <dbReference type="NCBI Taxonomy" id="2951"/>
    <lineage>
        <taxon>Eukaryota</taxon>
        <taxon>Sar</taxon>
        <taxon>Alveolata</taxon>
        <taxon>Dinophyceae</taxon>
        <taxon>Suessiales</taxon>
        <taxon>Symbiodiniaceae</taxon>
        <taxon>Symbiodinium</taxon>
    </lineage>
</organism>
<feature type="domain" description="Carboxylesterase type B" evidence="2">
    <location>
        <begin position="20"/>
        <end position="66"/>
    </location>
</feature>
<comment type="caution">
    <text evidence="3">The sequence shown here is derived from an EMBL/GenBank/DDBJ whole genome shotgun (WGS) entry which is preliminary data.</text>
</comment>
<dbReference type="PROSITE" id="PS51257">
    <property type="entry name" value="PROKAR_LIPOPROTEIN"/>
    <property type="match status" value="1"/>
</dbReference>
<accession>A0A1Q9BT87</accession>
<dbReference type="EMBL" id="LSRX01004568">
    <property type="protein sequence ID" value="OLP73903.1"/>
    <property type="molecule type" value="Genomic_DNA"/>
</dbReference>
<evidence type="ECO:0000256" key="1">
    <source>
        <dbReference type="SAM" id="SignalP"/>
    </source>
</evidence>
<dbReference type="OrthoDB" id="9000293at2759"/>
<evidence type="ECO:0000313" key="3">
    <source>
        <dbReference type="EMBL" id="OLP73903.1"/>
    </source>
</evidence>
<dbReference type="Pfam" id="PF00135">
    <property type="entry name" value="COesterase"/>
    <property type="match status" value="1"/>
</dbReference>
<sequence length="66" mass="7168">MARLRLSALAFLSLGACSQRPEVSTADGQLQGVWKGEVRAFLGIPFALPPIGDRRLRPPVAKPPWT</sequence>